<reference evidence="2" key="1">
    <citation type="journal article" date="2023" name="Mol. Phylogenet. Evol.">
        <title>Genome-scale phylogeny and comparative genomics of the fungal order Sordariales.</title>
        <authorList>
            <person name="Hensen N."/>
            <person name="Bonometti L."/>
            <person name="Westerberg I."/>
            <person name="Brannstrom I.O."/>
            <person name="Guillou S."/>
            <person name="Cros-Aarteil S."/>
            <person name="Calhoun S."/>
            <person name="Haridas S."/>
            <person name="Kuo A."/>
            <person name="Mondo S."/>
            <person name="Pangilinan J."/>
            <person name="Riley R."/>
            <person name="LaButti K."/>
            <person name="Andreopoulos B."/>
            <person name="Lipzen A."/>
            <person name="Chen C."/>
            <person name="Yan M."/>
            <person name="Daum C."/>
            <person name="Ng V."/>
            <person name="Clum A."/>
            <person name="Steindorff A."/>
            <person name="Ohm R.A."/>
            <person name="Martin F."/>
            <person name="Silar P."/>
            <person name="Natvig D.O."/>
            <person name="Lalanne C."/>
            <person name="Gautier V."/>
            <person name="Ament-Velasquez S.L."/>
            <person name="Kruys A."/>
            <person name="Hutchinson M.I."/>
            <person name="Powell A.J."/>
            <person name="Barry K."/>
            <person name="Miller A.N."/>
            <person name="Grigoriev I.V."/>
            <person name="Debuchy R."/>
            <person name="Gladieux P."/>
            <person name="Hiltunen Thoren M."/>
            <person name="Johannesson H."/>
        </authorList>
    </citation>
    <scope>NUCLEOTIDE SEQUENCE</scope>
    <source>
        <strain evidence="2">SMH4131-1</strain>
    </source>
</reference>
<feature type="signal peptide" evidence="1">
    <location>
        <begin position="1"/>
        <end position="21"/>
    </location>
</feature>
<sequence length="1847" mass="200944">MRALCLLGALIASLAVRRVHAKAVYAHFMVGNANNYTQADWEVDIGLAQEAHIDAFALNIANDLVGVSPALQLAFYVASRKGFKLFFSFDYAGNGPWDKGDVIGLCTSYCNNPAYLHTNGGPLLTTFEGPDNATDWHDIKTSTGCFFMPDWSSLGAKVALQQSSGVADGLFSWAGWAWGNLDMNTYTDASYWMYLKQAGSKPYMMPASPWFYTNLPGYSKNWLWRGDETWYDRWVQIIYNQPDFVEIISWNDYGESHYIGPLYDKAMEAFTIGKAPFNYAAGMPHDGWRAFLPYLIDLYKLGTATITKEGVQGWWRRAPAGACGHGDTTGNTASQLELEFAPTAILTDKIFFSALLGSAADVSVTVGGTALAAVWTWKPDDGIGIYHGSASFGSATGNVVITITRAGQTVVSVGPGSAGSIGTQSCVGGLQNWNAYVASNWASTSISKTPTRTIAQQKCINGTGYGAGFADLCAFSCKYGYCDNQACVCKAMGSPLPTPSATNPIGYPAAGLDASYSGLCNFDCAHGHCPASVCSYTQSPLVIPAVSDFSPPACTSGSAIAGSTSPLGGLCGYACNFGFCPYLVCHCDGQGALHQTPAKIKGQTGKAADGVVDHGLCSFACERGYCPAPTCVNTTATAPSQGGGGVFQEDPGWDSFTGQYCYKTKCSSSAPSYDSTWQNMAVGPFRDDCPSGQYRIILCPINETPGECRWAGTPPFCNPTCNPGEVAIATSAHGNTGTKSCVRGQQAVCCKSQTWANLLSSCSWKYDQSTCGVGQTGVASRTRKACFVQRAGECTQWWTHSDIFCCDADFPHCQWASCTSNVCGSQQIEVAKDPWGSGGWGCGGDYYGFNQGPFTTEQALCCDNPENVNPFLPVPLEYLFPTLPPDTDIPSFHFKHIESTQFPYLQVGPLEPFGMVVIDGPANLVSSMSKRDGSHVEFLDCESTRKHEMIVYKARYICTDDSDESNCEDVHLGGAEGTVVKLPEECGYATYGVVHTISESSDQHIPPARLQRLALRDVDTPPIVHELAFSYDFRNVRRASANDPVYVRIDYSSMSDWFYEVVEEPPSRKRDTVDDRKIRKRFWSKSDDVWKAKIAAVRNSTNMAEEQLLPLAKLGFSNLIYQQTSDTCAALSFKRSLPNDGFLSVSLDGWVGADLRWGYTMVGTISPSLNIEEAHGFYDAQFSSEGNLWVDGSGLLEIQGTLPMSQLFGQDGVTDYGWSQPGLVSFKPTLNLGVEMMGSGHLDAGFNITYLTLPGQSMIQTSSPNMGGFSGSVASKPGFYWGSVKASPISNDGDTSTIFGIHINPQSKMHFTVFDYAHGSKRDLDSRDFAALASAEFSVEIGHRIEVTGDGTDLYITDIYDPIVARVSSSNISPTWTNVQNYLDPAVSIEVVYNGTGMAPQVHSFPATSGPAAFTGHYMNCDGSKTMVCLPMVNLTEIDPDLRNDYDGENEAANASPMQRRMSPELTSRAILGPSWDMAEHISPREATRTRELEPRSTGAPRKVTITLRSGRSFARLSMAYYTGNGGLDLVAHNANAGFFNLLDPDNCVSAVLTSSAGPSDDQASEHFVEINIIGVLWQFILTGNVPASSRSVAYNTVLVSAMIVPEHLMDENSVFVQPWSSWDAGAPAGTHSDPSMSPEGEMWSFIGSLLHPEFMVNLQQFLNAFKSRMMRGIAGISDARWAELEWDDTSEITGYLRAIEALSELRAFPAVIAYLNHPDARGPFVASLNALNGLFLRFDAAIARNNLNNGNPIYSSFLFREGVYAIIFGRTEGSQDQYREWLWRMRENWENELANSLGIGAPSSRIDQIRSVISQIREILQTYDPVTNPNQFVISRDGLFEDPRYN</sequence>
<keyword evidence="2" id="KW-0378">Hydrolase</keyword>
<dbReference type="GO" id="GO:0051118">
    <property type="term" value="F:glucan endo-1,3-alpha-glucosidase activity"/>
    <property type="evidence" value="ECO:0007669"/>
    <property type="project" value="InterPro"/>
</dbReference>
<keyword evidence="3" id="KW-1185">Reference proteome</keyword>
<evidence type="ECO:0000256" key="1">
    <source>
        <dbReference type="SAM" id="SignalP"/>
    </source>
</evidence>
<dbReference type="Pfam" id="PF03659">
    <property type="entry name" value="Glyco_hydro_71"/>
    <property type="match status" value="1"/>
</dbReference>
<dbReference type="Proteomes" id="UP001286456">
    <property type="component" value="Unassembled WGS sequence"/>
</dbReference>
<reference evidence="2" key="2">
    <citation type="submission" date="2023-06" db="EMBL/GenBank/DDBJ databases">
        <authorList>
            <consortium name="Lawrence Berkeley National Laboratory"/>
            <person name="Haridas S."/>
            <person name="Hensen N."/>
            <person name="Bonometti L."/>
            <person name="Westerberg I."/>
            <person name="Brannstrom I.O."/>
            <person name="Guillou S."/>
            <person name="Cros-Aarteil S."/>
            <person name="Calhoun S."/>
            <person name="Kuo A."/>
            <person name="Mondo S."/>
            <person name="Pangilinan J."/>
            <person name="Riley R."/>
            <person name="Labutti K."/>
            <person name="Andreopoulos B."/>
            <person name="Lipzen A."/>
            <person name="Chen C."/>
            <person name="Yanf M."/>
            <person name="Daum C."/>
            <person name="Ng V."/>
            <person name="Clum A."/>
            <person name="Steindorff A."/>
            <person name="Ohm R."/>
            <person name="Martin F."/>
            <person name="Silar P."/>
            <person name="Natvig D."/>
            <person name="Lalanne C."/>
            <person name="Gautier V."/>
            <person name="Ament-Velasquez S.L."/>
            <person name="Kruys A."/>
            <person name="Hutchinson M.I."/>
            <person name="Powell A.J."/>
            <person name="Barry K."/>
            <person name="Miller A.N."/>
            <person name="Grigoriev I.V."/>
            <person name="Debuchy R."/>
            <person name="Gladieux P."/>
            <person name="Thoren M.H."/>
            <person name="Johannesson H."/>
        </authorList>
    </citation>
    <scope>NUCLEOTIDE SEQUENCE</scope>
    <source>
        <strain evidence="2">SMH4131-1</strain>
    </source>
</reference>
<dbReference type="Gene3D" id="3.20.20.80">
    <property type="entry name" value="Glycosidases"/>
    <property type="match status" value="1"/>
</dbReference>
<organism evidence="2 3">
    <name type="scientific">Cercophora scortea</name>
    <dbReference type="NCBI Taxonomy" id="314031"/>
    <lineage>
        <taxon>Eukaryota</taxon>
        <taxon>Fungi</taxon>
        <taxon>Dikarya</taxon>
        <taxon>Ascomycota</taxon>
        <taxon>Pezizomycotina</taxon>
        <taxon>Sordariomycetes</taxon>
        <taxon>Sordariomycetidae</taxon>
        <taxon>Sordariales</taxon>
        <taxon>Lasiosphaeriaceae</taxon>
        <taxon>Cercophora</taxon>
    </lineage>
</organism>
<dbReference type="CDD" id="cd11577">
    <property type="entry name" value="GH71"/>
    <property type="match status" value="1"/>
</dbReference>
<protein>
    <submittedName>
        <fullName evidence="2">Glycosyl hydrolase family 71-domain-containing protein</fullName>
    </submittedName>
</protein>
<accession>A0AAE0IG89</accession>
<dbReference type="EMBL" id="JAUEPO010000004">
    <property type="protein sequence ID" value="KAK3324398.1"/>
    <property type="molecule type" value="Genomic_DNA"/>
</dbReference>
<keyword evidence="1" id="KW-0732">Signal</keyword>
<proteinExistence type="predicted"/>
<gene>
    <name evidence="2" type="ORF">B0T19DRAFT_229607</name>
</gene>
<evidence type="ECO:0000313" key="2">
    <source>
        <dbReference type="EMBL" id="KAK3324398.1"/>
    </source>
</evidence>
<evidence type="ECO:0000313" key="3">
    <source>
        <dbReference type="Proteomes" id="UP001286456"/>
    </source>
</evidence>
<name>A0AAE0IG89_9PEZI</name>
<dbReference type="InterPro" id="IPR005197">
    <property type="entry name" value="Glyco_hydro_71"/>
</dbReference>
<feature type="chain" id="PRO_5042123768" evidence="1">
    <location>
        <begin position="22"/>
        <end position="1847"/>
    </location>
</feature>
<comment type="caution">
    <text evidence="2">The sequence shown here is derived from an EMBL/GenBank/DDBJ whole genome shotgun (WGS) entry which is preliminary data.</text>
</comment>